<feature type="transmembrane region" description="Helical" evidence="6">
    <location>
        <begin position="456"/>
        <end position="477"/>
    </location>
</feature>
<gene>
    <name evidence="8" type="primary">mdtD_6</name>
    <name evidence="8" type="ORF">NRB20_46970</name>
</gene>
<feature type="transmembrane region" description="Helical" evidence="6">
    <location>
        <begin position="112"/>
        <end position="130"/>
    </location>
</feature>
<feature type="transmembrane region" description="Helical" evidence="6">
    <location>
        <begin position="142"/>
        <end position="164"/>
    </location>
</feature>
<dbReference type="PANTHER" id="PTHR23501">
    <property type="entry name" value="MAJOR FACILITATOR SUPERFAMILY"/>
    <property type="match status" value="1"/>
</dbReference>
<feature type="transmembrane region" description="Helical" evidence="6">
    <location>
        <begin position="349"/>
        <end position="367"/>
    </location>
</feature>
<evidence type="ECO:0000256" key="2">
    <source>
        <dbReference type="ARBA" id="ARBA00022448"/>
    </source>
</evidence>
<sequence length="501" mass="52228">MDNVVTQGDSPGSDGGWTPRLVVSLVSMMLLLEILAVSYAMVSMAIPSISAHFRTAQGAWLITAFLLVGAITGPVLGKLADVYGKRKVLLGSVAVSAVGSLISALAPSFGVLIFGRCLTGFLASAVFLSYSLIRDIFPGKTVALAVSLCTTGMGLIAIAAPFLGGWLIDSFGFRSLFWFFAVALVVFGVLILLSTPESVVRLRSRIDWAGAILLGAGIAAVLVAISFGPSWGWANGSTLAYLIGGVVLLGCWLVSAMKVAEPLIDLHVLRRRPVFLTAIASSFCYGGSALLTVLLPMVIMTPAALHLGYGFGVDAKGFALYQTPNSITVILAGMLTGMLIGRRNIRPRVLMAVGLFILAVGFALIAVQHDSKVLLMVFMGVAGIGIGLGYSSIPNILIEAVPPQLQATTSSVVNAIQSIISSVVTLLVFTVLNNSYRAPIPAEVTHGATLYTDAGYRVAFLIGTVGAVIGALAALGLPRRIERVGVPTDTSGDEDAPVLAH</sequence>
<feature type="transmembrane region" description="Helical" evidence="6">
    <location>
        <begin position="88"/>
        <end position="106"/>
    </location>
</feature>
<keyword evidence="2" id="KW-0813">Transport</keyword>
<keyword evidence="9" id="KW-1185">Reference proteome</keyword>
<protein>
    <submittedName>
        <fullName evidence="8">Putative multidrug resistance protein MdtD</fullName>
    </submittedName>
</protein>
<feature type="transmembrane region" description="Helical" evidence="6">
    <location>
        <begin position="21"/>
        <end position="46"/>
    </location>
</feature>
<evidence type="ECO:0000313" key="9">
    <source>
        <dbReference type="Proteomes" id="UP000438448"/>
    </source>
</evidence>
<accession>A0A7K0D9P9</accession>
<dbReference type="EMBL" id="WEGK01000010">
    <property type="protein sequence ID" value="MQY21584.1"/>
    <property type="molecule type" value="Genomic_DNA"/>
</dbReference>
<reference evidence="8 9" key="1">
    <citation type="submission" date="2019-10" db="EMBL/GenBank/DDBJ databases">
        <title>Nocardia macrotermitis sp. nov. and Nocardia aurantia sp. nov., isolated from the gut of fungus growing-termite Macrotermes natalensis.</title>
        <authorList>
            <person name="Benndorf R."/>
            <person name="Schwitalla J."/>
            <person name="Martin K."/>
            <person name="De Beer W."/>
            <person name="Kaster A.-K."/>
            <person name="Vollmers J."/>
            <person name="Poulsen M."/>
            <person name="Beemelmanns C."/>
        </authorList>
    </citation>
    <scope>NUCLEOTIDE SEQUENCE [LARGE SCALE GENOMIC DNA]</scope>
    <source>
        <strain evidence="8 9">RB20</strain>
    </source>
</reference>
<proteinExistence type="predicted"/>
<feature type="transmembrane region" description="Helical" evidence="6">
    <location>
        <begin position="412"/>
        <end position="436"/>
    </location>
</feature>
<feature type="transmembrane region" description="Helical" evidence="6">
    <location>
        <begin position="176"/>
        <end position="194"/>
    </location>
</feature>
<dbReference type="AlphaFoldDB" id="A0A7K0D9P9"/>
<dbReference type="Gene3D" id="1.20.1250.20">
    <property type="entry name" value="MFS general substrate transporter like domains"/>
    <property type="match status" value="1"/>
</dbReference>
<evidence type="ECO:0000256" key="6">
    <source>
        <dbReference type="SAM" id="Phobius"/>
    </source>
</evidence>
<dbReference type="GO" id="GO:0022857">
    <property type="term" value="F:transmembrane transporter activity"/>
    <property type="evidence" value="ECO:0007669"/>
    <property type="project" value="InterPro"/>
</dbReference>
<dbReference type="RefSeq" id="WP_153412456.1">
    <property type="nucleotide sequence ID" value="NZ_WEGK01000010.1"/>
</dbReference>
<evidence type="ECO:0000259" key="7">
    <source>
        <dbReference type="PROSITE" id="PS50850"/>
    </source>
</evidence>
<evidence type="ECO:0000256" key="4">
    <source>
        <dbReference type="ARBA" id="ARBA00022989"/>
    </source>
</evidence>
<dbReference type="Pfam" id="PF07690">
    <property type="entry name" value="MFS_1"/>
    <property type="match status" value="1"/>
</dbReference>
<keyword evidence="3 6" id="KW-0812">Transmembrane</keyword>
<evidence type="ECO:0000256" key="1">
    <source>
        <dbReference type="ARBA" id="ARBA00004651"/>
    </source>
</evidence>
<feature type="transmembrane region" description="Helical" evidence="6">
    <location>
        <begin position="274"/>
        <end position="299"/>
    </location>
</feature>
<name>A0A7K0D9P9_9NOCA</name>
<keyword evidence="5 6" id="KW-0472">Membrane</keyword>
<evidence type="ECO:0000256" key="3">
    <source>
        <dbReference type="ARBA" id="ARBA00022692"/>
    </source>
</evidence>
<evidence type="ECO:0000313" key="8">
    <source>
        <dbReference type="EMBL" id="MQY21584.1"/>
    </source>
</evidence>
<feature type="domain" description="Major facilitator superfamily (MFS) profile" evidence="7">
    <location>
        <begin position="1"/>
        <end position="482"/>
    </location>
</feature>
<dbReference type="Proteomes" id="UP000438448">
    <property type="component" value="Unassembled WGS sequence"/>
</dbReference>
<comment type="caution">
    <text evidence="8">The sequence shown here is derived from an EMBL/GenBank/DDBJ whole genome shotgun (WGS) entry which is preliminary data.</text>
</comment>
<keyword evidence="4 6" id="KW-1133">Transmembrane helix</keyword>
<dbReference type="InterPro" id="IPR020846">
    <property type="entry name" value="MFS_dom"/>
</dbReference>
<evidence type="ECO:0000256" key="5">
    <source>
        <dbReference type="ARBA" id="ARBA00023136"/>
    </source>
</evidence>
<feature type="transmembrane region" description="Helical" evidence="6">
    <location>
        <begin position="319"/>
        <end position="340"/>
    </location>
</feature>
<dbReference type="Gene3D" id="1.20.1720.10">
    <property type="entry name" value="Multidrug resistance protein D"/>
    <property type="match status" value="1"/>
</dbReference>
<dbReference type="InterPro" id="IPR011701">
    <property type="entry name" value="MFS"/>
</dbReference>
<dbReference type="SUPFAM" id="SSF103473">
    <property type="entry name" value="MFS general substrate transporter"/>
    <property type="match status" value="1"/>
</dbReference>
<dbReference type="InterPro" id="IPR036259">
    <property type="entry name" value="MFS_trans_sf"/>
</dbReference>
<comment type="subcellular location">
    <subcellularLocation>
        <location evidence="1">Cell membrane</location>
        <topology evidence="1">Multi-pass membrane protein</topology>
    </subcellularLocation>
</comment>
<dbReference type="GO" id="GO:0005886">
    <property type="term" value="C:plasma membrane"/>
    <property type="evidence" value="ECO:0007669"/>
    <property type="project" value="UniProtKB-SubCell"/>
</dbReference>
<feature type="transmembrane region" description="Helical" evidence="6">
    <location>
        <begin position="58"/>
        <end position="76"/>
    </location>
</feature>
<feature type="transmembrane region" description="Helical" evidence="6">
    <location>
        <begin position="373"/>
        <end position="391"/>
    </location>
</feature>
<feature type="transmembrane region" description="Helical" evidence="6">
    <location>
        <begin position="233"/>
        <end position="254"/>
    </location>
</feature>
<dbReference type="OrthoDB" id="8878955at2"/>
<organism evidence="8 9">
    <name type="scientific">Nocardia macrotermitis</name>
    <dbReference type="NCBI Taxonomy" id="2585198"/>
    <lineage>
        <taxon>Bacteria</taxon>
        <taxon>Bacillati</taxon>
        <taxon>Actinomycetota</taxon>
        <taxon>Actinomycetes</taxon>
        <taxon>Mycobacteriales</taxon>
        <taxon>Nocardiaceae</taxon>
        <taxon>Nocardia</taxon>
    </lineage>
</organism>
<dbReference type="PROSITE" id="PS50850">
    <property type="entry name" value="MFS"/>
    <property type="match status" value="1"/>
</dbReference>
<dbReference type="PANTHER" id="PTHR23501:SF197">
    <property type="entry name" value="COMD"/>
    <property type="match status" value="1"/>
</dbReference>
<feature type="transmembrane region" description="Helical" evidence="6">
    <location>
        <begin position="206"/>
        <end position="227"/>
    </location>
</feature>